<sequence length="54" mass="6064">MMRVRELVPSELGEPRLSVDLERAVIDKFRLALERSDQFIGDGVRGIDAHESGP</sequence>
<comment type="caution">
    <text evidence="1">The sequence shown here is derived from an EMBL/GenBank/DDBJ whole genome shotgun (WGS) entry which is preliminary data.</text>
</comment>
<dbReference type="AlphaFoldDB" id="A0A0C1ZMW3"/>
<gene>
    <name evidence="1" type="ORF">DB30_07794</name>
</gene>
<protein>
    <submittedName>
        <fullName evidence="1">Uncharacterized protein</fullName>
    </submittedName>
</protein>
<accession>A0A0C1ZMW3</accession>
<proteinExistence type="predicted"/>
<reference evidence="1 2" key="1">
    <citation type="submission" date="2014-12" db="EMBL/GenBank/DDBJ databases">
        <title>Genome assembly of Enhygromyxa salina DSM 15201.</title>
        <authorList>
            <person name="Sharma G."/>
            <person name="Subramanian S."/>
        </authorList>
    </citation>
    <scope>NUCLEOTIDE SEQUENCE [LARGE SCALE GENOMIC DNA]</scope>
    <source>
        <strain evidence="1 2">DSM 15201</strain>
    </source>
</reference>
<evidence type="ECO:0000313" key="2">
    <source>
        <dbReference type="Proteomes" id="UP000031599"/>
    </source>
</evidence>
<name>A0A0C1ZMW3_9BACT</name>
<dbReference type="Proteomes" id="UP000031599">
    <property type="component" value="Unassembled WGS sequence"/>
</dbReference>
<evidence type="ECO:0000313" key="1">
    <source>
        <dbReference type="EMBL" id="KIG18779.1"/>
    </source>
</evidence>
<organism evidence="1 2">
    <name type="scientific">Enhygromyxa salina</name>
    <dbReference type="NCBI Taxonomy" id="215803"/>
    <lineage>
        <taxon>Bacteria</taxon>
        <taxon>Pseudomonadati</taxon>
        <taxon>Myxococcota</taxon>
        <taxon>Polyangia</taxon>
        <taxon>Nannocystales</taxon>
        <taxon>Nannocystaceae</taxon>
        <taxon>Enhygromyxa</taxon>
    </lineage>
</organism>
<dbReference type="EMBL" id="JMCC02000009">
    <property type="protein sequence ID" value="KIG18779.1"/>
    <property type="molecule type" value="Genomic_DNA"/>
</dbReference>